<evidence type="ECO:0000256" key="2">
    <source>
        <dbReference type="ARBA" id="ARBA00022527"/>
    </source>
</evidence>
<dbReference type="Pfam" id="PF01419">
    <property type="entry name" value="Jacalin"/>
    <property type="match status" value="1"/>
</dbReference>
<dbReference type="GO" id="GO:0030246">
    <property type="term" value="F:carbohydrate binding"/>
    <property type="evidence" value="ECO:0007669"/>
    <property type="project" value="UniProtKB-KW"/>
</dbReference>
<dbReference type="AlphaFoldDB" id="A0A368PYF4"/>
<evidence type="ECO:0000256" key="9">
    <source>
        <dbReference type="ARBA" id="ARBA00048679"/>
    </source>
</evidence>
<evidence type="ECO:0000256" key="8">
    <source>
        <dbReference type="ARBA" id="ARBA00047899"/>
    </source>
</evidence>
<keyword evidence="7" id="KW-0067">ATP-binding</keyword>
<name>A0A368PYF4_SETIT</name>
<dbReference type="SUPFAM" id="SSF56112">
    <property type="entry name" value="Protein kinase-like (PK-like)"/>
    <property type="match status" value="1"/>
</dbReference>
<dbReference type="GO" id="GO:0005524">
    <property type="term" value="F:ATP binding"/>
    <property type="evidence" value="ECO:0007669"/>
    <property type="project" value="UniProtKB-KW"/>
</dbReference>
<dbReference type="Gene3D" id="3.30.200.20">
    <property type="entry name" value="Phosphorylase Kinase, domain 1"/>
    <property type="match status" value="1"/>
</dbReference>
<dbReference type="GO" id="GO:0004674">
    <property type="term" value="F:protein serine/threonine kinase activity"/>
    <property type="evidence" value="ECO:0007669"/>
    <property type="project" value="UniProtKB-KW"/>
</dbReference>
<dbReference type="PANTHER" id="PTHR45707">
    <property type="entry name" value="C2 CALCIUM/LIPID-BINDING PLANT PHOSPHORIBOSYLTRANSFERASE FAMILY PROTEIN"/>
    <property type="match status" value="1"/>
</dbReference>
<dbReference type="FunFam" id="1.10.510.10:FF:001023">
    <property type="entry name" value="Os07g0541700 protein"/>
    <property type="match status" value="1"/>
</dbReference>
<evidence type="ECO:0000313" key="12">
    <source>
        <dbReference type="EMBL" id="RCV10478.1"/>
    </source>
</evidence>
<dbReference type="SMART" id="SM00220">
    <property type="entry name" value="S_TKc"/>
    <property type="match status" value="1"/>
</dbReference>
<dbReference type="EMBL" id="CM003529">
    <property type="protein sequence ID" value="RCV10479.1"/>
    <property type="molecule type" value="Genomic_DNA"/>
</dbReference>
<reference evidence="12" key="1">
    <citation type="journal article" date="2012" name="Nat. Biotechnol.">
        <title>Reference genome sequence of the model plant Setaria.</title>
        <authorList>
            <person name="Bennetzen J.L."/>
            <person name="Schmutz J."/>
            <person name="Wang H."/>
            <person name="Percifield R."/>
            <person name="Hawkins J."/>
            <person name="Pontaroli A.C."/>
            <person name="Estep M."/>
            <person name="Feng L."/>
            <person name="Vaughn J.N."/>
            <person name="Grimwood J."/>
            <person name="Jenkins J."/>
            <person name="Barry K."/>
            <person name="Lindquist E."/>
            <person name="Hellsten U."/>
            <person name="Deshpande S."/>
            <person name="Wang X."/>
            <person name="Wu X."/>
            <person name="Mitros T."/>
            <person name="Triplett J."/>
            <person name="Yang X."/>
            <person name="Ye C.Y."/>
            <person name="Mauro-Herrera M."/>
            <person name="Wang L."/>
            <person name="Li P."/>
            <person name="Sharma M."/>
            <person name="Sharma R."/>
            <person name="Ronald P.C."/>
            <person name="Panaud O."/>
            <person name="Kellogg E.A."/>
            <person name="Brutnell T.P."/>
            <person name="Doust A.N."/>
            <person name="Tuskan G.A."/>
            <person name="Rokhsar D."/>
            <person name="Devos K.M."/>
        </authorList>
    </citation>
    <scope>NUCLEOTIDE SEQUENCE [LARGE SCALE GENOMIC DNA]</scope>
    <source>
        <strain evidence="12">Yugu1</strain>
    </source>
</reference>
<proteinExistence type="predicted"/>
<dbReference type="SUPFAM" id="SSF51101">
    <property type="entry name" value="Mannose-binding lectins"/>
    <property type="match status" value="1"/>
</dbReference>
<feature type="domain" description="Jacalin-type lectin" evidence="11">
    <location>
        <begin position="389"/>
        <end position="532"/>
    </location>
</feature>
<dbReference type="SMART" id="SM00915">
    <property type="entry name" value="Jacalin"/>
    <property type="match status" value="1"/>
</dbReference>
<dbReference type="Pfam" id="PF00069">
    <property type="entry name" value="Pkinase"/>
    <property type="match status" value="1"/>
</dbReference>
<evidence type="ECO:0000256" key="1">
    <source>
        <dbReference type="ARBA" id="ARBA00012513"/>
    </source>
</evidence>
<keyword evidence="5" id="KW-0547">Nucleotide-binding</keyword>
<dbReference type="PROSITE" id="PS50011">
    <property type="entry name" value="PROTEIN_KINASE_DOM"/>
    <property type="match status" value="1"/>
</dbReference>
<organism evidence="12">
    <name type="scientific">Setaria italica</name>
    <name type="common">Foxtail millet</name>
    <name type="synonym">Panicum italicum</name>
    <dbReference type="NCBI Taxonomy" id="4555"/>
    <lineage>
        <taxon>Eukaryota</taxon>
        <taxon>Viridiplantae</taxon>
        <taxon>Streptophyta</taxon>
        <taxon>Embryophyta</taxon>
        <taxon>Tracheophyta</taxon>
        <taxon>Spermatophyta</taxon>
        <taxon>Magnoliopsida</taxon>
        <taxon>Liliopsida</taxon>
        <taxon>Poales</taxon>
        <taxon>Poaceae</taxon>
        <taxon>PACMAD clade</taxon>
        <taxon>Panicoideae</taxon>
        <taxon>Panicodae</taxon>
        <taxon>Paniceae</taxon>
        <taxon>Cenchrinae</taxon>
        <taxon>Setaria</taxon>
    </lineage>
</organism>
<dbReference type="Gene3D" id="1.10.510.10">
    <property type="entry name" value="Transferase(Phosphotransferase) domain 1"/>
    <property type="match status" value="1"/>
</dbReference>
<dbReference type="PROSITE" id="PS51752">
    <property type="entry name" value="JACALIN_LECTIN"/>
    <property type="match status" value="1"/>
</dbReference>
<comment type="catalytic activity">
    <reaction evidence="8">
        <text>L-threonyl-[protein] + ATP = O-phospho-L-threonyl-[protein] + ADP + H(+)</text>
        <dbReference type="Rhea" id="RHEA:46608"/>
        <dbReference type="Rhea" id="RHEA-COMP:11060"/>
        <dbReference type="Rhea" id="RHEA-COMP:11605"/>
        <dbReference type="ChEBI" id="CHEBI:15378"/>
        <dbReference type="ChEBI" id="CHEBI:30013"/>
        <dbReference type="ChEBI" id="CHEBI:30616"/>
        <dbReference type="ChEBI" id="CHEBI:61977"/>
        <dbReference type="ChEBI" id="CHEBI:456216"/>
        <dbReference type="EC" id="2.7.11.1"/>
    </reaction>
</comment>
<evidence type="ECO:0000256" key="3">
    <source>
        <dbReference type="ARBA" id="ARBA00022679"/>
    </source>
</evidence>
<dbReference type="EMBL" id="CM003529">
    <property type="protein sequence ID" value="RCV10478.1"/>
    <property type="molecule type" value="Genomic_DNA"/>
</dbReference>
<protein>
    <recommendedName>
        <fullName evidence="1">non-specific serine/threonine protein kinase</fullName>
        <ecNumber evidence="1">2.7.11.1</ecNumber>
    </recommendedName>
</protein>
<dbReference type="EC" id="2.7.11.1" evidence="1"/>
<dbReference type="InterPro" id="IPR036404">
    <property type="entry name" value="Jacalin-like_lectin_dom_sf"/>
</dbReference>
<evidence type="ECO:0000259" key="10">
    <source>
        <dbReference type="PROSITE" id="PS50011"/>
    </source>
</evidence>
<keyword evidence="3" id="KW-0808">Transferase</keyword>
<dbReference type="STRING" id="4555.A0A368PYF4"/>
<reference evidence="12" key="2">
    <citation type="submission" date="2015-07" db="EMBL/GenBank/DDBJ databases">
        <authorList>
            <person name="Noorani M."/>
        </authorList>
    </citation>
    <scope>NUCLEOTIDE SEQUENCE</scope>
    <source>
        <strain evidence="12">Yugu1</strain>
    </source>
</reference>
<dbReference type="CDD" id="cd09612">
    <property type="entry name" value="Jacalin"/>
    <property type="match status" value="1"/>
</dbReference>
<evidence type="ECO:0000256" key="7">
    <source>
        <dbReference type="ARBA" id="ARBA00022840"/>
    </source>
</evidence>
<dbReference type="InterPro" id="IPR033734">
    <property type="entry name" value="Jacalin-like_lectin_dom_plant"/>
</dbReference>
<dbReference type="InterPro" id="IPR011009">
    <property type="entry name" value="Kinase-like_dom_sf"/>
</dbReference>
<keyword evidence="6" id="KW-0418">Kinase</keyword>
<evidence type="ECO:0000256" key="5">
    <source>
        <dbReference type="ARBA" id="ARBA00022741"/>
    </source>
</evidence>
<evidence type="ECO:0000256" key="4">
    <source>
        <dbReference type="ARBA" id="ARBA00022734"/>
    </source>
</evidence>
<feature type="domain" description="Protein kinase" evidence="10">
    <location>
        <begin position="29"/>
        <end position="346"/>
    </location>
</feature>
<dbReference type="PANTHER" id="PTHR45707:SF70">
    <property type="entry name" value="PROTEIN KINASE DOMAIN-CONTAINING PROTEIN"/>
    <property type="match status" value="1"/>
</dbReference>
<dbReference type="Gene3D" id="2.100.10.30">
    <property type="entry name" value="Jacalin-like lectin domain"/>
    <property type="match status" value="1"/>
</dbReference>
<dbReference type="InterPro" id="IPR008271">
    <property type="entry name" value="Ser/Thr_kinase_AS"/>
</dbReference>
<keyword evidence="2" id="KW-0723">Serine/threonine-protein kinase</keyword>
<keyword evidence="4" id="KW-0430">Lectin</keyword>
<evidence type="ECO:0000256" key="6">
    <source>
        <dbReference type="ARBA" id="ARBA00022777"/>
    </source>
</evidence>
<sequence>MDGDNEQQVMLSEEMLLEFPLLEKITNGFSADQQIAEGGFSVVYKGLHDGKAVAVKRLKELDIDDKTFSREVRCLMQLNPHKNIVRFLGYYSGAEQMCVPYKGTNVMADHKRHRLLCFEYQPDSLCRRISDASSGLGWIWRYQIIKGICNGLHYLHKMEIVHLDLKPANILLDSKMVPKITDFGISRCFDGQSQLFATRIAVTRGYYAPEIVNNVITMKLDIYSLGVIILQILTGHIYHTLEVQEERSDEVLKDVLESWKNRLETSRGDTYFVFPKEMGDQLLEQSEKMRDTLLEQSEKMRETLLNQVRVCAEIGIQCMNTDPAKRPDIDIILHRLGETGSTDGFTEAMQVPMQIFPKWRRVAPLVPQSIHGFPSMNAAFCCAQVAEGVDKIGPCGGGGGEHYDTIKIPHCLKSITVWNGLIIDSIQFSYQDREKTLHTTDRWGGPGGFEQVTIKLDDDTCLKRMSGTYAPFNDETVVITSLTFVTSNNIKYGPLGGGGGMTFDIHLSEGSIVGFFVRAGWFIDAIGVYVRR</sequence>
<dbReference type="InterPro" id="IPR001229">
    <property type="entry name" value="Jacalin-like_lectin_dom"/>
</dbReference>
<comment type="catalytic activity">
    <reaction evidence="9">
        <text>L-seryl-[protein] + ATP = O-phospho-L-seryl-[protein] + ADP + H(+)</text>
        <dbReference type="Rhea" id="RHEA:17989"/>
        <dbReference type="Rhea" id="RHEA-COMP:9863"/>
        <dbReference type="Rhea" id="RHEA-COMP:11604"/>
        <dbReference type="ChEBI" id="CHEBI:15378"/>
        <dbReference type="ChEBI" id="CHEBI:29999"/>
        <dbReference type="ChEBI" id="CHEBI:30616"/>
        <dbReference type="ChEBI" id="CHEBI:83421"/>
        <dbReference type="ChEBI" id="CHEBI:456216"/>
        <dbReference type="EC" id="2.7.11.1"/>
    </reaction>
</comment>
<accession>A0A368PYF4</accession>
<gene>
    <name evidence="12" type="ORF">SETIT_2G115500v2</name>
</gene>
<evidence type="ECO:0000259" key="11">
    <source>
        <dbReference type="PROSITE" id="PS51752"/>
    </source>
</evidence>
<dbReference type="OrthoDB" id="4062651at2759"/>
<dbReference type="InterPro" id="IPR000719">
    <property type="entry name" value="Prot_kinase_dom"/>
</dbReference>
<dbReference type="PROSITE" id="PS00108">
    <property type="entry name" value="PROTEIN_KINASE_ST"/>
    <property type="match status" value="1"/>
</dbReference>